<organism evidence="2 3">
    <name type="scientific">Herbiconiux daphne</name>
    <dbReference type="NCBI Taxonomy" id="2970914"/>
    <lineage>
        <taxon>Bacteria</taxon>
        <taxon>Bacillati</taxon>
        <taxon>Actinomycetota</taxon>
        <taxon>Actinomycetes</taxon>
        <taxon>Micrococcales</taxon>
        <taxon>Microbacteriaceae</taxon>
        <taxon>Herbiconiux</taxon>
    </lineage>
</organism>
<reference evidence="2" key="1">
    <citation type="submission" date="2022-08" db="EMBL/GenBank/DDBJ databases">
        <authorList>
            <person name="Deng Y."/>
            <person name="Han X.-F."/>
            <person name="Zhang Y.-Q."/>
        </authorList>
    </citation>
    <scope>NUCLEOTIDE SEQUENCE</scope>
    <source>
        <strain evidence="2">CPCC 203386</strain>
    </source>
</reference>
<keyword evidence="3" id="KW-1185">Reference proteome</keyword>
<gene>
    <name evidence="2" type="ORF">N1032_26280</name>
</gene>
<dbReference type="RefSeq" id="WP_259543586.1">
    <property type="nucleotide sequence ID" value="NZ_JANLCJ010000531.1"/>
</dbReference>
<evidence type="ECO:0000313" key="3">
    <source>
        <dbReference type="Proteomes" id="UP001165586"/>
    </source>
</evidence>
<protein>
    <submittedName>
        <fullName evidence="2">Uncharacterized protein</fullName>
    </submittedName>
</protein>
<dbReference type="EMBL" id="JANLCJ010000531">
    <property type="protein sequence ID" value="MCS5737241.1"/>
    <property type="molecule type" value="Genomic_DNA"/>
</dbReference>
<feature type="region of interest" description="Disordered" evidence="1">
    <location>
        <begin position="1"/>
        <end position="20"/>
    </location>
</feature>
<proteinExistence type="predicted"/>
<comment type="caution">
    <text evidence="2">The sequence shown here is derived from an EMBL/GenBank/DDBJ whole genome shotgun (WGS) entry which is preliminary data.</text>
</comment>
<evidence type="ECO:0000313" key="2">
    <source>
        <dbReference type="EMBL" id="MCS5737241.1"/>
    </source>
</evidence>
<sequence>MIKNQSFSRKKLPKLTAKQQRAIRKEPTDLDIIHDAKELYSLFTDILLGALIEPDRDKEAWVRRQLRDTLAMNNVRRVRTLQTIWNAQHSESAFAFVRHHWQQMDSAKADDENGFRLDNKIIMINFNETVMKNV</sequence>
<name>A0ABT2HBB5_9MICO</name>
<accession>A0ABT2HBB5</accession>
<evidence type="ECO:0000256" key="1">
    <source>
        <dbReference type="SAM" id="MobiDB-lite"/>
    </source>
</evidence>
<dbReference type="Proteomes" id="UP001165586">
    <property type="component" value="Unassembled WGS sequence"/>
</dbReference>